<evidence type="ECO:0000259" key="3">
    <source>
        <dbReference type="PROSITE" id="PS50110"/>
    </source>
</evidence>
<dbReference type="Pfam" id="PF00072">
    <property type="entry name" value="Response_reg"/>
    <property type="match status" value="1"/>
</dbReference>
<evidence type="ECO:0000256" key="2">
    <source>
        <dbReference type="PROSITE-ProRule" id="PRU00169"/>
    </source>
</evidence>
<evidence type="ECO:0000313" key="4">
    <source>
        <dbReference type="EMBL" id="KYG66247.1"/>
    </source>
</evidence>
<accession>A0A150WPL8</accession>
<dbReference type="CDD" id="cd17574">
    <property type="entry name" value="REC_OmpR"/>
    <property type="match status" value="1"/>
</dbReference>
<keyword evidence="1 2" id="KW-0597">Phosphoprotein</keyword>
<evidence type="ECO:0000256" key="1">
    <source>
        <dbReference type="ARBA" id="ARBA00022553"/>
    </source>
</evidence>
<dbReference type="SMART" id="SM00448">
    <property type="entry name" value="REC"/>
    <property type="match status" value="1"/>
</dbReference>
<feature type="modified residue" description="4-aspartylphosphate" evidence="2">
    <location>
        <position position="52"/>
    </location>
</feature>
<sequence length="226" mass="24953">MAKILVVDDDVITLQIVSSLLHKEGHAVQTATDALTALDYLDQEGFNLLITDANMPKISGYNLVTTLRKSLKHRNLPIIFMTARRSKPDVMRALDSGVDDYVIKPIEVAILSEKIKSLLEAKGTSAEHEKVELSAPAVFLLNLQVCEVNPLGLLLDSADSLPLDYKFKIASDIFSEINIKAPLLRVVGCAQNKNEHGRILIRTHFIGLSDEDKKALNAWIKTQKAA</sequence>
<dbReference type="GO" id="GO:0000160">
    <property type="term" value="P:phosphorelay signal transduction system"/>
    <property type="evidence" value="ECO:0007669"/>
    <property type="project" value="InterPro"/>
</dbReference>
<keyword evidence="5" id="KW-1185">Reference proteome</keyword>
<gene>
    <name evidence="4" type="ORF">AZI86_04090</name>
</gene>
<dbReference type="OrthoDB" id="5297299at2"/>
<dbReference type="EMBL" id="LUKE01000001">
    <property type="protein sequence ID" value="KYG66247.1"/>
    <property type="molecule type" value="Genomic_DNA"/>
</dbReference>
<dbReference type="RefSeq" id="WP_061833813.1">
    <property type="nucleotide sequence ID" value="NZ_LUKE01000001.1"/>
</dbReference>
<reference evidence="4 5" key="1">
    <citation type="submission" date="2016-03" db="EMBL/GenBank/DDBJ databases">
        <authorList>
            <person name="Ploux O."/>
        </authorList>
    </citation>
    <scope>NUCLEOTIDE SEQUENCE [LARGE SCALE GENOMIC DNA]</scope>
    <source>
        <strain evidence="4 5">R0</strain>
    </source>
</reference>
<dbReference type="InterPro" id="IPR001789">
    <property type="entry name" value="Sig_transdc_resp-reg_receiver"/>
</dbReference>
<dbReference type="PANTHER" id="PTHR44591:SF3">
    <property type="entry name" value="RESPONSE REGULATORY DOMAIN-CONTAINING PROTEIN"/>
    <property type="match status" value="1"/>
</dbReference>
<dbReference type="PANTHER" id="PTHR44591">
    <property type="entry name" value="STRESS RESPONSE REGULATOR PROTEIN 1"/>
    <property type="match status" value="1"/>
</dbReference>
<dbReference type="InterPro" id="IPR011006">
    <property type="entry name" value="CheY-like_superfamily"/>
</dbReference>
<name>A0A150WPL8_BDEBC</name>
<dbReference type="AlphaFoldDB" id="A0A150WPL8"/>
<dbReference type="PROSITE" id="PS50110">
    <property type="entry name" value="RESPONSE_REGULATORY"/>
    <property type="match status" value="1"/>
</dbReference>
<comment type="caution">
    <text evidence="4">The sequence shown here is derived from an EMBL/GenBank/DDBJ whole genome shotgun (WGS) entry which is preliminary data.</text>
</comment>
<dbReference type="Proteomes" id="UP000075320">
    <property type="component" value="Unassembled WGS sequence"/>
</dbReference>
<organism evidence="4 5">
    <name type="scientific">Bdellovibrio bacteriovorus</name>
    <dbReference type="NCBI Taxonomy" id="959"/>
    <lineage>
        <taxon>Bacteria</taxon>
        <taxon>Pseudomonadati</taxon>
        <taxon>Bdellovibrionota</taxon>
        <taxon>Bdellovibrionia</taxon>
        <taxon>Bdellovibrionales</taxon>
        <taxon>Pseudobdellovibrionaceae</taxon>
        <taxon>Bdellovibrio</taxon>
    </lineage>
</organism>
<dbReference type="SUPFAM" id="SSF52172">
    <property type="entry name" value="CheY-like"/>
    <property type="match status" value="1"/>
</dbReference>
<protein>
    <recommendedName>
        <fullName evidence="3">Response regulatory domain-containing protein</fullName>
    </recommendedName>
</protein>
<dbReference type="Gene3D" id="3.40.50.2300">
    <property type="match status" value="1"/>
</dbReference>
<proteinExistence type="predicted"/>
<feature type="domain" description="Response regulatory" evidence="3">
    <location>
        <begin position="3"/>
        <end position="119"/>
    </location>
</feature>
<dbReference type="InterPro" id="IPR050595">
    <property type="entry name" value="Bact_response_regulator"/>
</dbReference>
<evidence type="ECO:0000313" key="5">
    <source>
        <dbReference type="Proteomes" id="UP000075320"/>
    </source>
</evidence>